<organism evidence="2">
    <name type="scientific">uncultured Acidimicrobiales bacterium</name>
    <dbReference type="NCBI Taxonomy" id="310071"/>
    <lineage>
        <taxon>Bacteria</taxon>
        <taxon>Bacillati</taxon>
        <taxon>Actinomycetota</taxon>
        <taxon>Acidimicrobiia</taxon>
        <taxon>Acidimicrobiales</taxon>
        <taxon>environmental samples</taxon>
    </lineage>
</organism>
<accession>A0A6J4IJ24</accession>
<name>A0A6J4IJ24_9ACTN</name>
<dbReference type="AlphaFoldDB" id="A0A6J4IJ24"/>
<feature type="compositionally biased region" description="Basic and acidic residues" evidence="1">
    <location>
        <begin position="28"/>
        <end position="40"/>
    </location>
</feature>
<proteinExistence type="predicted"/>
<evidence type="ECO:0000256" key="1">
    <source>
        <dbReference type="SAM" id="MobiDB-lite"/>
    </source>
</evidence>
<feature type="non-terminal residue" evidence="2">
    <location>
        <position position="132"/>
    </location>
</feature>
<protein>
    <submittedName>
        <fullName evidence="2">Uncharacterized protein</fullName>
    </submittedName>
</protein>
<evidence type="ECO:0000313" key="2">
    <source>
        <dbReference type="EMBL" id="CAA9251749.1"/>
    </source>
</evidence>
<sequence length="132" mass="14298">EDDHAGPGGGPQLRAGVPGCHRRAAGRRLPDRHGVLDRRRGVGGLDVGPDDDGLRRADAGGHDQAPADHVGQEGHRRARRSLLRRERRARAALGGPLDRCRRPGAGQGPACQGRRQRRRRGRELHLPDGLPL</sequence>
<reference evidence="2" key="1">
    <citation type="submission" date="2020-02" db="EMBL/GenBank/DDBJ databases">
        <authorList>
            <person name="Meier V. D."/>
        </authorList>
    </citation>
    <scope>NUCLEOTIDE SEQUENCE</scope>
    <source>
        <strain evidence="2">AVDCRST_MAG76</strain>
    </source>
</reference>
<feature type="non-terminal residue" evidence="2">
    <location>
        <position position="1"/>
    </location>
</feature>
<feature type="compositionally biased region" description="Basic residues" evidence="1">
    <location>
        <begin position="76"/>
        <end position="90"/>
    </location>
</feature>
<dbReference type="EMBL" id="CADCSZ010000144">
    <property type="protein sequence ID" value="CAA9251749.1"/>
    <property type="molecule type" value="Genomic_DNA"/>
</dbReference>
<feature type="compositionally biased region" description="Basic and acidic residues" evidence="1">
    <location>
        <begin position="52"/>
        <end position="61"/>
    </location>
</feature>
<gene>
    <name evidence="2" type="ORF">AVDCRST_MAG76-2318</name>
</gene>
<feature type="region of interest" description="Disordered" evidence="1">
    <location>
        <begin position="1"/>
        <end position="132"/>
    </location>
</feature>
<feature type="compositionally biased region" description="Gly residues" evidence="1">
    <location>
        <begin position="1"/>
        <end position="11"/>
    </location>
</feature>